<dbReference type="Proteomes" id="UP000010478">
    <property type="component" value="Chromosome"/>
</dbReference>
<sequence>MPKKEFETDEDMMIYHYEVHRDLIKWVIEQMAKEGIPCERTKGNSPKGDILIIKPEDASRVKDIIRQIQSKYNG</sequence>
<evidence type="ECO:0000313" key="2">
    <source>
        <dbReference type="Proteomes" id="UP000010478"/>
    </source>
</evidence>
<name>K9VPN7_9CYAN</name>
<dbReference type="OrthoDB" id="517360at2"/>
<dbReference type="STRING" id="179408.Osc7112_4917"/>
<evidence type="ECO:0000313" key="1">
    <source>
        <dbReference type="EMBL" id="AFZ09185.1"/>
    </source>
</evidence>
<gene>
    <name evidence="1" type="ORF">Osc7112_4917</name>
</gene>
<dbReference type="KEGG" id="oni:Osc7112_4917"/>
<dbReference type="AlphaFoldDB" id="K9VPN7"/>
<organism evidence="1 2">
    <name type="scientific">Phormidium nigroviride PCC 7112</name>
    <dbReference type="NCBI Taxonomy" id="179408"/>
    <lineage>
        <taxon>Bacteria</taxon>
        <taxon>Bacillati</taxon>
        <taxon>Cyanobacteriota</taxon>
        <taxon>Cyanophyceae</taxon>
        <taxon>Oscillatoriophycideae</taxon>
        <taxon>Oscillatoriales</taxon>
        <taxon>Oscillatoriaceae</taxon>
        <taxon>Phormidium</taxon>
    </lineage>
</organism>
<protein>
    <recommendedName>
        <fullName evidence="3">DUF2007 domain-containing protein</fullName>
    </recommendedName>
</protein>
<dbReference type="HOGENOM" id="CLU_2786966_0_0_3"/>
<evidence type="ECO:0008006" key="3">
    <source>
        <dbReference type="Google" id="ProtNLM"/>
    </source>
</evidence>
<dbReference type="RefSeq" id="WP_015178417.1">
    <property type="nucleotide sequence ID" value="NC_019729.1"/>
</dbReference>
<dbReference type="eggNOG" id="ENOG5033356">
    <property type="taxonomic scope" value="Bacteria"/>
</dbReference>
<dbReference type="EMBL" id="CP003614">
    <property type="protein sequence ID" value="AFZ09185.1"/>
    <property type="molecule type" value="Genomic_DNA"/>
</dbReference>
<accession>K9VPN7</accession>
<proteinExistence type="predicted"/>
<keyword evidence="2" id="KW-1185">Reference proteome</keyword>
<reference evidence="1 2" key="1">
    <citation type="submission" date="2012-05" db="EMBL/GenBank/DDBJ databases">
        <title>Finished chromosome of genome of Oscillatoria sp. PCC 7112.</title>
        <authorList>
            <consortium name="US DOE Joint Genome Institute"/>
            <person name="Gugger M."/>
            <person name="Coursin T."/>
            <person name="Rippka R."/>
            <person name="Tandeau De Marsac N."/>
            <person name="Huntemann M."/>
            <person name="Wei C.-L."/>
            <person name="Han J."/>
            <person name="Detter J.C."/>
            <person name="Han C."/>
            <person name="Tapia R."/>
            <person name="Davenport K."/>
            <person name="Daligault H."/>
            <person name="Erkkila T."/>
            <person name="Gu W."/>
            <person name="Munk A.C.C."/>
            <person name="Teshima H."/>
            <person name="Xu Y."/>
            <person name="Chain P."/>
            <person name="Chen A."/>
            <person name="Krypides N."/>
            <person name="Mavromatis K."/>
            <person name="Markowitz V."/>
            <person name="Szeto E."/>
            <person name="Ivanova N."/>
            <person name="Mikhailova N."/>
            <person name="Ovchinnikova G."/>
            <person name="Pagani I."/>
            <person name="Pati A."/>
            <person name="Goodwin L."/>
            <person name="Peters L."/>
            <person name="Pitluck S."/>
            <person name="Woyke T."/>
            <person name="Kerfeld C."/>
        </authorList>
    </citation>
    <scope>NUCLEOTIDE SEQUENCE [LARGE SCALE GENOMIC DNA]</scope>
    <source>
        <strain evidence="1 2">PCC 7112</strain>
    </source>
</reference>